<proteinExistence type="predicted"/>
<organism evidence="1 2">
    <name type="scientific">Dactylosporangium vinaceum</name>
    <dbReference type="NCBI Taxonomy" id="53362"/>
    <lineage>
        <taxon>Bacteria</taxon>
        <taxon>Bacillati</taxon>
        <taxon>Actinomycetota</taxon>
        <taxon>Actinomycetes</taxon>
        <taxon>Micromonosporales</taxon>
        <taxon>Micromonosporaceae</taxon>
        <taxon>Dactylosporangium</taxon>
    </lineage>
</organism>
<comment type="caution">
    <text evidence="1">The sequence shown here is derived from an EMBL/GenBank/DDBJ whole genome shotgun (WGS) entry which is preliminary data.</text>
</comment>
<accession>A0ABV5MJX7</accession>
<evidence type="ECO:0000313" key="2">
    <source>
        <dbReference type="Proteomes" id="UP001589608"/>
    </source>
</evidence>
<gene>
    <name evidence="1" type="ORF">ACFFTR_39335</name>
</gene>
<reference evidence="1 2" key="1">
    <citation type="submission" date="2024-09" db="EMBL/GenBank/DDBJ databases">
        <authorList>
            <person name="Sun Q."/>
            <person name="Mori K."/>
        </authorList>
    </citation>
    <scope>NUCLEOTIDE SEQUENCE [LARGE SCALE GENOMIC DNA]</scope>
    <source>
        <strain evidence="1 2">JCM 3307</strain>
    </source>
</reference>
<protein>
    <submittedName>
        <fullName evidence="1">Uncharacterized protein</fullName>
    </submittedName>
</protein>
<sequence>MFSWAATVKLAGEIDRDRLDRLRELLHLKPEGRLGDAYDDVLGTGTREVPGGRVQIVLYRHDLDGPWEFHINAEDQPAADSLASLVDEVGAAAVRAGLAVTGVQWRDPARGGPQ</sequence>
<name>A0ABV5MJX7_9ACTN</name>
<dbReference type="Proteomes" id="UP001589608">
    <property type="component" value="Unassembled WGS sequence"/>
</dbReference>
<dbReference type="EMBL" id="JBHMCA010000063">
    <property type="protein sequence ID" value="MFB9449167.1"/>
    <property type="molecule type" value="Genomic_DNA"/>
</dbReference>
<evidence type="ECO:0000313" key="1">
    <source>
        <dbReference type="EMBL" id="MFB9449167.1"/>
    </source>
</evidence>
<dbReference type="RefSeq" id="WP_223092833.1">
    <property type="nucleotide sequence ID" value="NZ_CP061913.1"/>
</dbReference>
<keyword evidence="2" id="KW-1185">Reference proteome</keyword>